<feature type="transmembrane region" description="Helical" evidence="10">
    <location>
        <begin position="61"/>
        <end position="80"/>
    </location>
</feature>
<dbReference type="PANTHER" id="PTHR21137">
    <property type="entry name" value="ODORANT RECEPTOR"/>
    <property type="match status" value="1"/>
</dbReference>
<evidence type="ECO:0000256" key="5">
    <source>
        <dbReference type="ARBA" id="ARBA00022725"/>
    </source>
</evidence>
<reference evidence="11 12" key="1">
    <citation type="journal article" date="2024" name="BMC Genomics">
        <title>De novo assembly and annotation of Popillia japonica's genome with initial clues to its potential as an invasive pest.</title>
        <authorList>
            <person name="Cucini C."/>
            <person name="Boschi S."/>
            <person name="Funari R."/>
            <person name="Cardaioli E."/>
            <person name="Iannotti N."/>
            <person name="Marturano G."/>
            <person name="Paoli F."/>
            <person name="Bruttini M."/>
            <person name="Carapelli A."/>
            <person name="Frati F."/>
            <person name="Nardi F."/>
        </authorList>
    </citation>
    <scope>NUCLEOTIDE SEQUENCE [LARGE SCALE GENOMIC DNA]</scope>
    <source>
        <strain evidence="11">DMR45628</strain>
    </source>
</reference>
<evidence type="ECO:0000256" key="8">
    <source>
        <dbReference type="ARBA" id="ARBA00023170"/>
    </source>
</evidence>
<comment type="subcellular location">
    <subcellularLocation>
        <location evidence="1">Cell membrane</location>
        <topology evidence="1">Multi-pass membrane protein</topology>
    </subcellularLocation>
</comment>
<evidence type="ECO:0000313" key="11">
    <source>
        <dbReference type="EMBL" id="KAK9687970.1"/>
    </source>
</evidence>
<dbReference type="Proteomes" id="UP001458880">
    <property type="component" value="Unassembled WGS sequence"/>
</dbReference>
<keyword evidence="9" id="KW-0807">Transducer</keyword>
<evidence type="ECO:0000256" key="3">
    <source>
        <dbReference type="ARBA" id="ARBA00022606"/>
    </source>
</evidence>
<keyword evidence="4 10" id="KW-0812">Transmembrane</keyword>
<gene>
    <name evidence="11" type="ORF">QE152_g35866</name>
</gene>
<dbReference type="EMBL" id="JASPKY010000612">
    <property type="protein sequence ID" value="KAK9687970.1"/>
    <property type="molecule type" value="Genomic_DNA"/>
</dbReference>
<evidence type="ECO:0000256" key="6">
    <source>
        <dbReference type="ARBA" id="ARBA00022989"/>
    </source>
</evidence>
<name>A0AAW1IES8_POPJA</name>
<evidence type="ECO:0000313" key="12">
    <source>
        <dbReference type="Proteomes" id="UP001458880"/>
    </source>
</evidence>
<dbReference type="PANTHER" id="PTHR21137:SF35">
    <property type="entry name" value="ODORANT RECEPTOR 19A-RELATED"/>
    <property type="match status" value="1"/>
</dbReference>
<keyword evidence="6 10" id="KW-1133">Transmembrane helix</keyword>
<sequence>MEDDILGMGLSFLKLFGEYMRYKSKKMQTWRTFNITALVIALWFTAANLGHATGVGYMRTIEGISTLLHILLKYLFLIYYKPNIENILDARAKFWEYENISSKMSHQLKVTFARVKYAQIYLISAMFFVVFMYWLKPYFNSDTTFMYDCWIYPDSIILETIVLACQYYTLGTAIPIVLGCDFVYFTYTVQYAIQLRLLSRKFRRISITTTTAELYGYVKQHQFLLS</sequence>
<keyword evidence="12" id="KW-1185">Reference proteome</keyword>
<evidence type="ECO:0000256" key="1">
    <source>
        <dbReference type="ARBA" id="ARBA00004651"/>
    </source>
</evidence>
<evidence type="ECO:0000256" key="2">
    <source>
        <dbReference type="ARBA" id="ARBA00022475"/>
    </source>
</evidence>
<keyword evidence="3" id="KW-0716">Sensory transduction</keyword>
<organism evidence="11 12">
    <name type="scientific">Popillia japonica</name>
    <name type="common">Japanese beetle</name>
    <dbReference type="NCBI Taxonomy" id="7064"/>
    <lineage>
        <taxon>Eukaryota</taxon>
        <taxon>Metazoa</taxon>
        <taxon>Ecdysozoa</taxon>
        <taxon>Arthropoda</taxon>
        <taxon>Hexapoda</taxon>
        <taxon>Insecta</taxon>
        <taxon>Pterygota</taxon>
        <taxon>Neoptera</taxon>
        <taxon>Endopterygota</taxon>
        <taxon>Coleoptera</taxon>
        <taxon>Polyphaga</taxon>
        <taxon>Scarabaeiformia</taxon>
        <taxon>Scarabaeidae</taxon>
        <taxon>Rutelinae</taxon>
        <taxon>Popillia</taxon>
    </lineage>
</organism>
<keyword evidence="2" id="KW-1003">Cell membrane</keyword>
<feature type="transmembrane region" description="Helical" evidence="10">
    <location>
        <begin position="30"/>
        <end position="49"/>
    </location>
</feature>
<dbReference type="InterPro" id="IPR004117">
    <property type="entry name" value="7tm6_olfct_rcpt"/>
</dbReference>
<protein>
    <submittedName>
        <fullName evidence="11">Uncharacterized protein</fullName>
    </submittedName>
</protein>
<dbReference type="GO" id="GO:0005886">
    <property type="term" value="C:plasma membrane"/>
    <property type="evidence" value="ECO:0007669"/>
    <property type="project" value="UniProtKB-SubCell"/>
</dbReference>
<dbReference type="AlphaFoldDB" id="A0AAW1IES8"/>
<comment type="caution">
    <text evidence="11">The sequence shown here is derived from an EMBL/GenBank/DDBJ whole genome shotgun (WGS) entry which is preliminary data.</text>
</comment>
<feature type="transmembrane region" description="Helical" evidence="10">
    <location>
        <begin position="117"/>
        <end position="135"/>
    </location>
</feature>
<evidence type="ECO:0000256" key="10">
    <source>
        <dbReference type="SAM" id="Phobius"/>
    </source>
</evidence>
<evidence type="ECO:0000256" key="7">
    <source>
        <dbReference type="ARBA" id="ARBA00023136"/>
    </source>
</evidence>
<keyword evidence="8" id="KW-0675">Receptor</keyword>
<dbReference type="GO" id="GO:0007165">
    <property type="term" value="P:signal transduction"/>
    <property type="evidence" value="ECO:0007669"/>
    <property type="project" value="UniProtKB-KW"/>
</dbReference>
<keyword evidence="5" id="KW-0552">Olfaction</keyword>
<dbReference type="GO" id="GO:0004984">
    <property type="term" value="F:olfactory receptor activity"/>
    <property type="evidence" value="ECO:0007669"/>
    <property type="project" value="InterPro"/>
</dbReference>
<evidence type="ECO:0000256" key="4">
    <source>
        <dbReference type="ARBA" id="ARBA00022692"/>
    </source>
</evidence>
<evidence type="ECO:0000256" key="9">
    <source>
        <dbReference type="ARBA" id="ARBA00023224"/>
    </source>
</evidence>
<accession>A0AAW1IES8</accession>
<proteinExistence type="predicted"/>
<keyword evidence="7 10" id="KW-0472">Membrane</keyword>
<feature type="transmembrane region" description="Helical" evidence="10">
    <location>
        <begin position="173"/>
        <end position="193"/>
    </location>
</feature>
<dbReference type="GO" id="GO:0005549">
    <property type="term" value="F:odorant binding"/>
    <property type="evidence" value="ECO:0007669"/>
    <property type="project" value="InterPro"/>
</dbReference>